<dbReference type="InterPro" id="IPR043128">
    <property type="entry name" value="Rev_trsase/Diguanyl_cyclase"/>
</dbReference>
<proteinExistence type="predicted"/>
<dbReference type="NCBIfam" id="TIGR00254">
    <property type="entry name" value="GGDEF"/>
    <property type="match status" value="1"/>
</dbReference>
<dbReference type="InterPro" id="IPR029787">
    <property type="entry name" value="Nucleotide_cyclase"/>
</dbReference>
<keyword evidence="3" id="KW-1185">Reference proteome</keyword>
<name>A0ABM8IC70_9FIRM</name>
<evidence type="ECO:0000259" key="1">
    <source>
        <dbReference type="PROSITE" id="PS50887"/>
    </source>
</evidence>
<evidence type="ECO:0000313" key="3">
    <source>
        <dbReference type="Proteomes" id="UP001305815"/>
    </source>
</evidence>
<dbReference type="PANTHER" id="PTHR45138">
    <property type="entry name" value="REGULATORY COMPONENTS OF SENSORY TRANSDUCTION SYSTEM"/>
    <property type="match status" value="1"/>
</dbReference>
<dbReference type="Proteomes" id="UP001305815">
    <property type="component" value="Chromosome"/>
</dbReference>
<dbReference type="SUPFAM" id="SSF55073">
    <property type="entry name" value="Nucleotide cyclase"/>
    <property type="match status" value="1"/>
</dbReference>
<dbReference type="CDD" id="cd01949">
    <property type="entry name" value="GGDEF"/>
    <property type="match status" value="1"/>
</dbReference>
<dbReference type="PROSITE" id="PS50887">
    <property type="entry name" value="GGDEF"/>
    <property type="match status" value="1"/>
</dbReference>
<dbReference type="PANTHER" id="PTHR45138:SF9">
    <property type="entry name" value="DIGUANYLATE CYCLASE DGCM-RELATED"/>
    <property type="match status" value="1"/>
</dbReference>
<dbReference type="SMART" id="SM00267">
    <property type="entry name" value="GGDEF"/>
    <property type="match status" value="1"/>
</dbReference>
<sequence>MEEKVTGKNAIKEAYPVMVSFLDFYFRDRDITKIISMVDENMYFVGAGRDYTAVNRGQFQRLMERENEEMMPIRSGYEIVSYHEEKIGEESRRCLCKAERKEPPSCFIFTALVYKKKEKDVISMLHISRVDDAVVEMAGYIHDLIRESSRDFLTGVYNRKGGEERIVEVMQKGVPFVFLMLDLDDFKKVNDIYGHGAGDSMLCYMGEKLKECFRKTDIIVRLGGDEFAVFAQPCLDISAVKEKVDQLVFSYTEEAKRRYPLSRTSVSVGGIYGKEPESFRKIYHMADQILYAIKQNGKGRCELKEDSSEKR</sequence>
<accession>A0ABM8IC70</accession>
<evidence type="ECO:0000313" key="2">
    <source>
        <dbReference type="EMBL" id="BDZ78253.1"/>
    </source>
</evidence>
<dbReference type="Pfam" id="PF00990">
    <property type="entry name" value="GGDEF"/>
    <property type="match status" value="1"/>
</dbReference>
<dbReference type="Gene3D" id="3.30.70.270">
    <property type="match status" value="1"/>
</dbReference>
<gene>
    <name evidence="2" type="ORF">Lac1_24360</name>
</gene>
<reference evidence="3" key="1">
    <citation type="journal article" date="2023" name="Int. J. Syst. Evol. Microbiol.">
        <title>Claveliimonas bilis gen. nov., sp. nov., deoxycholic acid-producing bacteria isolated from human faeces, and reclassification of Sellimonas monacensis Zenner et al. 2021 as Claveliimonas monacensis comb. nov.</title>
        <authorList>
            <person name="Hisatomi A."/>
            <person name="Kastawa N.W.E.P.G."/>
            <person name="Song I."/>
            <person name="Ohkuma M."/>
            <person name="Fukiya S."/>
            <person name="Sakamoto M."/>
        </authorList>
    </citation>
    <scope>NUCLEOTIDE SEQUENCE [LARGE SCALE GENOMIC DNA]</scope>
    <source>
        <strain evidence="3">12BBH14</strain>
    </source>
</reference>
<feature type="domain" description="GGDEF" evidence="1">
    <location>
        <begin position="174"/>
        <end position="306"/>
    </location>
</feature>
<dbReference type="EMBL" id="AP027742">
    <property type="protein sequence ID" value="BDZ78253.1"/>
    <property type="molecule type" value="Genomic_DNA"/>
</dbReference>
<dbReference type="RefSeq" id="WP_316265301.1">
    <property type="nucleotide sequence ID" value="NZ_AP027742.1"/>
</dbReference>
<organism evidence="2 3">
    <name type="scientific">Claveliimonas bilis</name>
    <dbReference type="NCBI Taxonomy" id="3028070"/>
    <lineage>
        <taxon>Bacteria</taxon>
        <taxon>Bacillati</taxon>
        <taxon>Bacillota</taxon>
        <taxon>Clostridia</taxon>
        <taxon>Lachnospirales</taxon>
        <taxon>Lachnospiraceae</taxon>
        <taxon>Claveliimonas</taxon>
    </lineage>
</organism>
<protein>
    <recommendedName>
        <fullName evidence="1">GGDEF domain-containing protein</fullName>
    </recommendedName>
</protein>
<dbReference type="InterPro" id="IPR050469">
    <property type="entry name" value="Diguanylate_Cyclase"/>
</dbReference>
<dbReference type="InterPro" id="IPR000160">
    <property type="entry name" value="GGDEF_dom"/>
</dbReference>